<dbReference type="Pfam" id="PF00814">
    <property type="entry name" value="TsaD"/>
    <property type="match status" value="1"/>
</dbReference>
<accession>A0A2W5F091</accession>
<evidence type="ECO:0000313" key="2">
    <source>
        <dbReference type="EMBL" id="PZP47237.1"/>
    </source>
</evidence>
<evidence type="ECO:0000259" key="1">
    <source>
        <dbReference type="Pfam" id="PF00814"/>
    </source>
</evidence>
<dbReference type="GO" id="GO:0016740">
    <property type="term" value="F:transferase activity"/>
    <property type="evidence" value="ECO:0007669"/>
    <property type="project" value="UniProtKB-KW"/>
</dbReference>
<dbReference type="CDD" id="cd24032">
    <property type="entry name" value="ASKHA_NBD_TsaB"/>
    <property type="match status" value="1"/>
</dbReference>
<dbReference type="AlphaFoldDB" id="A0A2W5F091"/>
<dbReference type="InterPro" id="IPR000905">
    <property type="entry name" value="Gcp-like_dom"/>
</dbReference>
<feature type="domain" description="Gcp-like" evidence="1">
    <location>
        <begin position="32"/>
        <end position="210"/>
    </location>
</feature>
<proteinExistence type="predicted"/>
<dbReference type="Proteomes" id="UP000249645">
    <property type="component" value="Unassembled WGS sequence"/>
</dbReference>
<evidence type="ECO:0000313" key="3">
    <source>
        <dbReference type="Proteomes" id="UP000249645"/>
    </source>
</evidence>
<comment type="caution">
    <text evidence="2">The sequence shown here is derived from an EMBL/GenBank/DDBJ whole genome shotgun (WGS) entry which is preliminary data.</text>
</comment>
<dbReference type="GO" id="GO:0002949">
    <property type="term" value="P:tRNA threonylcarbamoyladenosine modification"/>
    <property type="evidence" value="ECO:0007669"/>
    <property type="project" value="InterPro"/>
</dbReference>
<dbReference type="NCBIfam" id="TIGR03725">
    <property type="entry name" value="T6A_YeaZ"/>
    <property type="match status" value="1"/>
</dbReference>
<organism evidence="2 3">
    <name type="scientific">Pseudopedobacter saltans</name>
    <dbReference type="NCBI Taxonomy" id="151895"/>
    <lineage>
        <taxon>Bacteria</taxon>
        <taxon>Pseudomonadati</taxon>
        <taxon>Bacteroidota</taxon>
        <taxon>Sphingobacteriia</taxon>
        <taxon>Sphingobacteriales</taxon>
        <taxon>Sphingobacteriaceae</taxon>
        <taxon>Pseudopedobacter</taxon>
    </lineage>
</organism>
<dbReference type="EMBL" id="QFOI01000199">
    <property type="protein sequence ID" value="PZP47237.1"/>
    <property type="molecule type" value="Genomic_DNA"/>
</dbReference>
<name>A0A2W5F091_9SPHI</name>
<dbReference type="InterPro" id="IPR043129">
    <property type="entry name" value="ATPase_NBD"/>
</dbReference>
<dbReference type="InterPro" id="IPR022496">
    <property type="entry name" value="T6A_TsaB"/>
</dbReference>
<sequence>MALILTIDTALERGSVGLFNNADSLGTFVNDSQKDHAGFVQSAIDQLVKDNNTPLEMIDAIAVVNGPGSYTGLRVGLATAKGLCYALEKKLILLNTLDIMAIASIAYHGEKDYYYAPMIDARREDVFTGVYNNQGKIVMEQAALTLNKEIFLPFTSEKKLVLSGSGAIKAAKTLSEEDIIVWDSSYTPEDINILAQKKAAKEDYSDVAYSEPNYLKAFYTTAKTIQ</sequence>
<gene>
    <name evidence="2" type="primary">tsaB</name>
    <name evidence="2" type="ORF">DI598_11210</name>
</gene>
<protein>
    <submittedName>
        <fullName evidence="2">tRNA (Adenosine(37)-N6)-threonylcarbamoyltransferase complex dimerization subunit type 1 TsaB</fullName>
    </submittedName>
</protein>
<dbReference type="SUPFAM" id="SSF53067">
    <property type="entry name" value="Actin-like ATPase domain"/>
    <property type="match status" value="2"/>
</dbReference>
<dbReference type="Gene3D" id="3.30.420.40">
    <property type="match status" value="2"/>
</dbReference>
<reference evidence="2 3" key="1">
    <citation type="submission" date="2017-11" db="EMBL/GenBank/DDBJ databases">
        <title>Infants hospitalized years apart are colonized by the same room-sourced microbial strains.</title>
        <authorList>
            <person name="Brooks B."/>
            <person name="Olm M.R."/>
            <person name="Firek B.A."/>
            <person name="Baker R."/>
            <person name="Thomas B.C."/>
            <person name="Morowitz M.J."/>
            <person name="Banfield J.F."/>
        </authorList>
    </citation>
    <scope>NUCLEOTIDE SEQUENCE [LARGE SCALE GENOMIC DNA]</scope>
    <source>
        <strain evidence="2">S2_009_000_R2_76</strain>
    </source>
</reference>
<keyword evidence="2" id="KW-0808">Transferase</keyword>